<keyword evidence="2" id="KW-0479">Metal-binding</keyword>
<evidence type="ECO:0000256" key="3">
    <source>
        <dbReference type="ARBA" id="ARBA00022729"/>
    </source>
</evidence>
<keyword evidence="3 4" id="KW-0732">Signal</keyword>
<evidence type="ECO:0000313" key="6">
    <source>
        <dbReference type="Proteomes" id="UP001596425"/>
    </source>
</evidence>
<proteinExistence type="inferred from homology"/>
<keyword evidence="6" id="KW-1185">Reference proteome</keyword>
<dbReference type="Proteomes" id="UP001596425">
    <property type="component" value="Unassembled WGS sequence"/>
</dbReference>
<dbReference type="InterPro" id="IPR044084">
    <property type="entry name" value="AvModA-like_subst-bd"/>
</dbReference>
<feature type="signal peptide" evidence="4">
    <location>
        <begin position="1"/>
        <end position="21"/>
    </location>
</feature>
<dbReference type="Pfam" id="PF13531">
    <property type="entry name" value="SBP_bac_11"/>
    <property type="match status" value="1"/>
</dbReference>
<dbReference type="CDD" id="cd13539">
    <property type="entry name" value="PBP2_AvModA"/>
    <property type="match status" value="1"/>
</dbReference>
<dbReference type="InterPro" id="IPR005950">
    <property type="entry name" value="ModA"/>
</dbReference>
<evidence type="ECO:0000313" key="5">
    <source>
        <dbReference type="EMBL" id="MFC6635673.1"/>
    </source>
</evidence>
<comment type="caution">
    <text evidence="5">The sequence shown here is derived from an EMBL/GenBank/DDBJ whole genome shotgun (WGS) entry which is preliminary data.</text>
</comment>
<evidence type="ECO:0000256" key="2">
    <source>
        <dbReference type="ARBA" id="ARBA00022723"/>
    </source>
</evidence>
<dbReference type="Gene3D" id="3.40.190.10">
    <property type="entry name" value="Periplasmic binding protein-like II"/>
    <property type="match status" value="2"/>
</dbReference>
<dbReference type="RefSeq" id="WP_193192577.1">
    <property type="nucleotide sequence ID" value="NZ_JACZFR010000030.1"/>
</dbReference>
<accession>A0ABW1YSC6</accession>
<protein>
    <submittedName>
        <fullName evidence="5">Molybdate ABC transporter substrate-binding protein</fullName>
    </submittedName>
</protein>
<dbReference type="EMBL" id="JBHSVR010000001">
    <property type="protein sequence ID" value="MFC6635673.1"/>
    <property type="molecule type" value="Genomic_DNA"/>
</dbReference>
<organism evidence="5 6">
    <name type="scientific">Microbulbifer taiwanensis</name>
    <dbReference type="NCBI Taxonomy" id="986746"/>
    <lineage>
        <taxon>Bacteria</taxon>
        <taxon>Pseudomonadati</taxon>
        <taxon>Pseudomonadota</taxon>
        <taxon>Gammaproteobacteria</taxon>
        <taxon>Cellvibrionales</taxon>
        <taxon>Microbulbiferaceae</taxon>
        <taxon>Microbulbifer</taxon>
    </lineage>
</organism>
<comment type="similarity">
    <text evidence="1">Belongs to the bacterial solute-binding protein ModA family.</text>
</comment>
<dbReference type="PIRSF" id="PIRSF004846">
    <property type="entry name" value="ModA"/>
    <property type="match status" value="1"/>
</dbReference>
<dbReference type="PANTHER" id="PTHR30632:SF14">
    <property type="entry name" value="TUNGSTATE_MOLYBDATE_CHROMATE-BINDING PROTEIN MODA"/>
    <property type="match status" value="1"/>
</dbReference>
<dbReference type="SUPFAM" id="SSF53850">
    <property type="entry name" value="Periplasmic binding protein-like II"/>
    <property type="match status" value="1"/>
</dbReference>
<evidence type="ECO:0000256" key="4">
    <source>
        <dbReference type="SAM" id="SignalP"/>
    </source>
</evidence>
<sequence>MIVRQLIVLLLSAVVSLQTVAEELTVAVASNFTAAMKEIATEFERASAHRVKLAYGSSGKFYAQIKNGAPFQLFFSADSAKPAALEKEGLAVPGSRFTYAVGSLALWSADPALLDARATALKDGSFRKLALANPKLAPYGQAAVEVLRSLGLEGATRTRWVQGENIAQTYQFVASGNADLGFVALSQIVQSGSVGEGSAWIVPVDLYSPIRQDAVLLQRGIESAGAAAFLQFMGGDKARAIIESYGYRFPEAR</sequence>
<reference evidence="6" key="1">
    <citation type="journal article" date="2019" name="Int. J. Syst. Evol. Microbiol.">
        <title>The Global Catalogue of Microorganisms (GCM) 10K type strain sequencing project: providing services to taxonomists for standard genome sequencing and annotation.</title>
        <authorList>
            <consortium name="The Broad Institute Genomics Platform"/>
            <consortium name="The Broad Institute Genome Sequencing Center for Infectious Disease"/>
            <person name="Wu L."/>
            <person name="Ma J."/>
        </authorList>
    </citation>
    <scope>NUCLEOTIDE SEQUENCE [LARGE SCALE GENOMIC DNA]</scope>
    <source>
        <strain evidence="6">CGMCC 1.13718</strain>
    </source>
</reference>
<feature type="chain" id="PRO_5045575062" evidence="4">
    <location>
        <begin position="22"/>
        <end position="253"/>
    </location>
</feature>
<dbReference type="NCBIfam" id="TIGR01256">
    <property type="entry name" value="modA"/>
    <property type="match status" value="1"/>
</dbReference>
<evidence type="ECO:0000256" key="1">
    <source>
        <dbReference type="ARBA" id="ARBA00009175"/>
    </source>
</evidence>
<gene>
    <name evidence="5" type="primary">modA</name>
    <name evidence="5" type="ORF">ACFQBM_20585</name>
</gene>
<dbReference type="InterPro" id="IPR050682">
    <property type="entry name" value="ModA/WtpA"/>
</dbReference>
<name>A0ABW1YSC6_9GAMM</name>
<dbReference type="PANTHER" id="PTHR30632">
    <property type="entry name" value="MOLYBDATE-BINDING PERIPLASMIC PROTEIN"/>
    <property type="match status" value="1"/>
</dbReference>